<dbReference type="Pfam" id="PF01850">
    <property type="entry name" value="PIN"/>
    <property type="match status" value="1"/>
</dbReference>
<dbReference type="CDD" id="cd09874">
    <property type="entry name" value="PIN_MT3492-like"/>
    <property type="match status" value="1"/>
</dbReference>
<gene>
    <name evidence="2" type="ORF">EYH45_06785</name>
</gene>
<dbReference type="EMBL" id="DQVM01000130">
    <property type="protein sequence ID" value="HIQ30252.1"/>
    <property type="molecule type" value="Genomic_DNA"/>
</dbReference>
<accession>A0A832ZWN9</accession>
<protein>
    <submittedName>
        <fullName evidence="2">PIN domain-containing protein</fullName>
    </submittedName>
</protein>
<evidence type="ECO:0000313" key="3">
    <source>
        <dbReference type="Proteomes" id="UP000608579"/>
    </source>
</evidence>
<feature type="domain" description="PIN" evidence="1">
    <location>
        <begin position="4"/>
        <end position="138"/>
    </location>
</feature>
<organism evidence="2 3">
    <name type="scientific">Caldiarchaeum subterraneum</name>
    <dbReference type="NCBI Taxonomy" id="311458"/>
    <lineage>
        <taxon>Archaea</taxon>
        <taxon>Nitrososphaerota</taxon>
        <taxon>Candidatus Caldarchaeales</taxon>
        <taxon>Candidatus Caldarchaeaceae</taxon>
        <taxon>Candidatus Caldarchaeum</taxon>
    </lineage>
</organism>
<evidence type="ECO:0000259" key="1">
    <source>
        <dbReference type="Pfam" id="PF01850"/>
    </source>
</evidence>
<dbReference type="SUPFAM" id="SSF88723">
    <property type="entry name" value="PIN domain-like"/>
    <property type="match status" value="1"/>
</dbReference>
<dbReference type="AlphaFoldDB" id="A0A832ZWN9"/>
<dbReference type="InterPro" id="IPR002716">
    <property type="entry name" value="PIN_dom"/>
</dbReference>
<dbReference type="InterPro" id="IPR029060">
    <property type="entry name" value="PIN-like_dom_sf"/>
</dbReference>
<dbReference type="Proteomes" id="UP000608579">
    <property type="component" value="Unassembled WGS sequence"/>
</dbReference>
<comment type="caution">
    <text evidence="2">The sequence shown here is derived from an EMBL/GenBank/DDBJ whole genome shotgun (WGS) entry which is preliminary data.</text>
</comment>
<name>A0A832ZWN9_CALS0</name>
<proteinExistence type="predicted"/>
<reference evidence="2" key="1">
    <citation type="journal article" date="2020" name="ISME J.">
        <title>Gammaproteobacteria mediating utilization of methyl-, sulfur- and petroleum organic compounds in deep ocean hydrothermal plumes.</title>
        <authorList>
            <person name="Zhou Z."/>
            <person name="Liu Y."/>
            <person name="Pan J."/>
            <person name="Cron B.R."/>
            <person name="Toner B.M."/>
            <person name="Anantharaman K."/>
            <person name="Breier J.A."/>
            <person name="Dick G.J."/>
            <person name="Li M."/>
        </authorList>
    </citation>
    <scope>NUCLEOTIDE SEQUENCE</scope>
    <source>
        <strain evidence="2">SZUA-1515</strain>
    </source>
</reference>
<sequence>MRLYYLDSSAVVKRYIIEPGSDLINEIYNDALNGDILLSFSIWNIGEVLGVLDRYQRRGWLSHSDYLKARLQFLGETQRLLKLRVLKITPVRAKLLIQTWSLIEKYQIYEADALQILSAKQIGAEKLYTGDKLIHDAASKEGLKSRYIG</sequence>
<dbReference type="Gene3D" id="3.40.50.1010">
    <property type="entry name" value="5'-nuclease"/>
    <property type="match status" value="1"/>
</dbReference>
<evidence type="ECO:0000313" key="2">
    <source>
        <dbReference type="EMBL" id="HIQ30252.1"/>
    </source>
</evidence>